<proteinExistence type="predicted"/>
<dbReference type="PROSITE" id="PS51257">
    <property type="entry name" value="PROKAR_LIPOPROTEIN"/>
    <property type="match status" value="1"/>
</dbReference>
<reference evidence="3 4" key="1">
    <citation type="submission" date="2016-09" db="EMBL/GenBank/DDBJ databases">
        <authorList>
            <person name="Capua I."/>
            <person name="De Benedictis P."/>
            <person name="Joannis T."/>
            <person name="Lombin L.H."/>
            <person name="Cattoli G."/>
        </authorList>
    </citation>
    <scope>NUCLEOTIDE SEQUENCE [LARGE SCALE GENOMIC DNA]</scope>
    <source>
        <strain evidence="3 4">LMG 25899</strain>
    </source>
</reference>
<comment type="caution">
    <text evidence="3">The sequence shown here is derived from an EMBL/GenBank/DDBJ whole genome shotgun (WGS) entry which is preliminary data.</text>
</comment>
<protein>
    <recommendedName>
        <fullName evidence="2">DUF3887 domain-containing protein</fullName>
    </recommendedName>
</protein>
<organism evidence="3 4">
    <name type="scientific">Enterococcus rivorum</name>
    <dbReference type="NCBI Taxonomy" id="762845"/>
    <lineage>
        <taxon>Bacteria</taxon>
        <taxon>Bacillati</taxon>
        <taxon>Bacillota</taxon>
        <taxon>Bacilli</taxon>
        <taxon>Lactobacillales</taxon>
        <taxon>Enterococcaceae</taxon>
        <taxon>Enterococcus</taxon>
    </lineage>
</organism>
<keyword evidence="1" id="KW-0732">Signal</keyword>
<dbReference type="RefSeq" id="WP_069698627.1">
    <property type="nucleotide sequence ID" value="NZ_JAGGMA010000001.1"/>
</dbReference>
<sequence length="129" mass="15053">MRKKWRIVALFMGLFLLVACSGGEKVDEKTSQKYQQKAEEVVAYLNEKNYDQLISRFNKEMTSSLSKEQLKEVEPIIVDSGEFKKFEKSTVKKVDSNYTVVLVTKYEKEKRVYTISFDKNDEISGLYVK</sequence>
<feature type="domain" description="DUF3887" evidence="2">
    <location>
        <begin position="38"/>
        <end position="126"/>
    </location>
</feature>
<evidence type="ECO:0000313" key="3">
    <source>
        <dbReference type="EMBL" id="OEH82352.1"/>
    </source>
</evidence>
<dbReference type="InterPro" id="IPR024981">
    <property type="entry name" value="DUF3887"/>
</dbReference>
<dbReference type="Gene3D" id="3.10.450.590">
    <property type="match status" value="1"/>
</dbReference>
<dbReference type="EMBL" id="MIEK01000023">
    <property type="protein sequence ID" value="OEH82352.1"/>
    <property type="molecule type" value="Genomic_DNA"/>
</dbReference>
<evidence type="ECO:0000313" key="4">
    <source>
        <dbReference type="Proteomes" id="UP000095256"/>
    </source>
</evidence>
<gene>
    <name evidence="3" type="ORF">BCR26_02670</name>
</gene>
<dbReference type="AlphaFoldDB" id="A0A1E5KWX1"/>
<dbReference type="Pfam" id="PF13026">
    <property type="entry name" value="DUF3887"/>
    <property type="match status" value="1"/>
</dbReference>
<feature type="signal peptide" evidence="1">
    <location>
        <begin position="1"/>
        <end position="21"/>
    </location>
</feature>
<evidence type="ECO:0000256" key="1">
    <source>
        <dbReference type="SAM" id="SignalP"/>
    </source>
</evidence>
<evidence type="ECO:0000259" key="2">
    <source>
        <dbReference type="Pfam" id="PF13026"/>
    </source>
</evidence>
<feature type="chain" id="PRO_5039360978" description="DUF3887 domain-containing protein" evidence="1">
    <location>
        <begin position="22"/>
        <end position="129"/>
    </location>
</feature>
<accession>A0A1E5KWX1</accession>
<dbReference type="Proteomes" id="UP000095256">
    <property type="component" value="Unassembled WGS sequence"/>
</dbReference>
<name>A0A1E5KWX1_9ENTE</name>
<keyword evidence="4" id="KW-1185">Reference proteome</keyword>
<dbReference type="OrthoDB" id="2185599at2"/>
<dbReference type="STRING" id="762845.BCR26_02670"/>